<dbReference type="RefSeq" id="XP_024693005.1">
    <property type="nucleotide sequence ID" value="XM_024832839.1"/>
</dbReference>
<proteinExistence type="predicted"/>
<dbReference type="AlphaFoldDB" id="A0A2I1D3F2"/>
<protein>
    <submittedName>
        <fullName evidence="2">Uncharacterized protein</fullName>
    </submittedName>
</protein>
<sequence>MSAVIYVLTGGICMRTYSSQGSYDVAGFEGIVNTTIQSKQPGQHRKPTTRQSNRNRVNSRISSSQSQSTSFHNPPTRAQNPRDIPTESIQPSQSSNKVKSIRGIEPGVDHTKEWVNDFNNQSIKLSPVD</sequence>
<evidence type="ECO:0000256" key="1">
    <source>
        <dbReference type="SAM" id="MobiDB-lite"/>
    </source>
</evidence>
<evidence type="ECO:0000313" key="2">
    <source>
        <dbReference type="EMBL" id="PKY04411.1"/>
    </source>
</evidence>
<reference evidence="2" key="1">
    <citation type="submission" date="2016-12" db="EMBL/GenBank/DDBJ databases">
        <title>The genomes of Aspergillus section Nigri reveals drivers in fungal speciation.</title>
        <authorList>
            <consortium name="DOE Joint Genome Institute"/>
            <person name="Vesth T.C."/>
            <person name="Nybo J."/>
            <person name="Theobald S."/>
            <person name="Brandl J."/>
            <person name="Frisvad J.C."/>
            <person name="Nielsen K.F."/>
            <person name="Lyhne E.K."/>
            <person name="Kogle M.E."/>
            <person name="Kuo A."/>
            <person name="Riley R."/>
            <person name="Clum A."/>
            <person name="Nolan M."/>
            <person name="Lipzen A."/>
            <person name="Salamov A."/>
            <person name="Henrissat B."/>
            <person name="Wiebenga A."/>
            <person name="De vries R.P."/>
            <person name="Grigoriev I.V."/>
            <person name="Mortensen U.H."/>
            <person name="Andersen M.R."/>
            <person name="Baker S.E."/>
        </authorList>
    </citation>
    <scope>NUCLEOTIDE SEQUENCE</scope>
    <source>
        <strain evidence="2">IBT 28561</strain>
    </source>
</reference>
<dbReference type="GeneID" id="36540362"/>
<comment type="caution">
    <text evidence="2">The sequence shown here is derived from an EMBL/GenBank/DDBJ whole genome shotgun (WGS) entry which is preliminary data.</text>
</comment>
<name>A0A2I1D3F2_ASPC2</name>
<dbReference type="EMBL" id="MSFM01000006">
    <property type="protein sequence ID" value="PKY04411.1"/>
    <property type="molecule type" value="Genomic_DNA"/>
</dbReference>
<evidence type="ECO:0000313" key="3">
    <source>
        <dbReference type="Proteomes" id="UP000234254"/>
    </source>
</evidence>
<feature type="compositionally biased region" description="Low complexity" evidence="1">
    <location>
        <begin position="49"/>
        <end position="70"/>
    </location>
</feature>
<keyword evidence="3" id="KW-1185">Reference proteome</keyword>
<feature type="region of interest" description="Disordered" evidence="1">
    <location>
        <begin position="34"/>
        <end position="115"/>
    </location>
</feature>
<dbReference type="Proteomes" id="UP000234254">
    <property type="component" value="Unassembled WGS sequence"/>
</dbReference>
<feature type="compositionally biased region" description="Polar residues" evidence="1">
    <location>
        <begin position="87"/>
        <end position="98"/>
    </location>
</feature>
<accession>A0A2I1D3F2</accession>
<dbReference type="VEuPathDB" id="FungiDB:P168DRAFT_157956"/>
<organism evidence="2 3">
    <name type="scientific">Aspergillus campestris (strain IBT 28561)</name>
    <dbReference type="NCBI Taxonomy" id="1392248"/>
    <lineage>
        <taxon>Eukaryota</taxon>
        <taxon>Fungi</taxon>
        <taxon>Dikarya</taxon>
        <taxon>Ascomycota</taxon>
        <taxon>Pezizomycotina</taxon>
        <taxon>Eurotiomycetes</taxon>
        <taxon>Eurotiomycetidae</taxon>
        <taxon>Eurotiales</taxon>
        <taxon>Aspergillaceae</taxon>
        <taxon>Aspergillus</taxon>
        <taxon>Aspergillus subgen. Circumdati</taxon>
    </lineage>
</organism>
<gene>
    <name evidence="2" type="ORF">P168DRAFT_157956</name>
</gene>